<keyword evidence="16" id="KW-0472">Membrane</keyword>
<name>A0A0V1EEY1_TRIPS</name>
<gene>
    <name evidence="18" type="primary">Papolg</name>
    <name evidence="18" type="ORF">T4A_3918</name>
</gene>
<evidence type="ECO:0000256" key="9">
    <source>
        <dbReference type="ARBA" id="ARBA00022741"/>
    </source>
</evidence>
<dbReference type="SMART" id="SM00054">
    <property type="entry name" value="EFh"/>
    <property type="match status" value="2"/>
</dbReference>
<dbReference type="FunFam" id="3.30.460.10:FF:000002">
    <property type="entry name" value="Poly(A) polymerase alpha, putative"/>
    <property type="match status" value="1"/>
</dbReference>
<keyword evidence="11" id="KW-0067">ATP-binding</keyword>
<keyword evidence="6" id="KW-0507">mRNA processing</keyword>
<sequence>MKDFNFSKNIQCIILCFLFFSFIYFFMILYFRQSATVKIFIRRDGIFELCNRWPIDKDKATSGRDLGSRIREEVVSRFSQGELTKFPSEAYCDEIFEALREIADDKHRFDNPVPLETAVFQKTLSECRELTSDKSYAEVQQSLLQKLKKKPRYLPVACFYFIIFYTSIRLALRALIFIHSARTVQTFCKRFLFFCAGFDVFYQFMYLQLVGSLPLTYVTPVAYPSVLMVTTEEEAEQYGITAPISMADPTDLDLRQSEELERVLHEYGLFESDAELTHRMEVLRKVNLLFRQWIRDLSIQRNMPPDVADTVGGKIFTFGSYRLGVHTRGADIDTLCVAPRHILREDFFTSFKDLLKSQPEVSECRPIEEAFVPVIKLKFDGIELDMVFARLALKEVPENQKLDNDELLRNLDVKCIRSLNGCRVTDEILNLVPNKETFRLTLRAIKFWAKRKKGVYSNVVGFLGGVSWAMLVARTCQLYPRAAPNVLVNKEWPKPVLLKNSITSQNHGYIGFQELIWDPRVKQSDRYHLMPIITPAFPQQNSTFNVSSTTRSILQKFLHEGFLVSTEVICKGLSWPKLFEPSNFFVKYKHYIVISCFAATRADLITWSGLVESKMRYLIGQFEHNTGVLLAHVNPEQFSPLEEHGDAVESFWVVGLEMNKEGIGAKNIDLTSDIQSFVDSIMRQALNSDVWRPGMKVEAKYRRRRELTRILPLSVLNQNRDPMTVVRGRFKKSFEPQAVQNSATDAAAGAASVESTSRSEVILDSNNGPTTSSRSESSASVEDTNVTDGVFSNSDANANTGECSPKTLLGKRAGQEGSAFIVPPEKTSTSADVPTQSTFESHDVNLENSTVNPVNLQAVEEAYPQGEKDRPLYVDDEGKSIYIYFTLHGLFQDISLNGLRQSRTHLYNLLAFTKKEICHRMGNNSSMLQDEEIQEIQKETGFSRNQIVRLYSRFTSLDKSGSGSFVEDFLRIPELAINPLRDMIVNAFFFESEDEERVNFRHFMRVLARFRPIKKNKPHPLNRRRDKLRFAFSMYDLNHDGFITKNELLEILNMMVGAHISADQLDRIATRTITEADKDGDGMISFEEFCEAMEKTNIEQKILYILFGAVVFLLLVDQSDAVEFKELTLGLLLTKAELYLCEFCISVVNSKIGLRSRSCRGLFDDDDDDDDISGEVNLTAMAVDHHHAAGSQNRLELPEEEIFKVELMYSSRTSQAFVCPCLANLYQYKKFPTIPATTTTTTTTTTTLTKKNSRTEPRNDSWNLFVTGIPVLVLDSHQSPTETTSLVQLQIRVAEYGTGFTLWKQNLSSFSRYCAVDSSFHTMFIGTEGGYQATVGISFDHSPSARKFYQQLRILQSSISRNGGSSTTVTRLYLPSSQDSSMSMTSGSIIRSMPAPGKQTISAPCCFRHITSLRPSDLATSVETIGSSMISQFDRNTMRRNIARGTRSYSNLYDSKDAFL</sequence>
<comment type="catalytic activity">
    <reaction evidence="14">
        <text>RNA(n) + ATP = RNA(n)-3'-adenine ribonucleotide + diphosphate</text>
        <dbReference type="Rhea" id="RHEA:11332"/>
        <dbReference type="Rhea" id="RHEA-COMP:14527"/>
        <dbReference type="Rhea" id="RHEA-COMP:17347"/>
        <dbReference type="ChEBI" id="CHEBI:30616"/>
        <dbReference type="ChEBI" id="CHEBI:33019"/>
        <dbReference type="ChEBI" id="CHEBI:140395"/>
        <dbReference type="ChEBI" id="CHEBI:173115"/>
        <dbReference type="EC" id="2.7.7.19"/>
    </reaction>
</comment>
<dbReference type="GO" id="GO:0031123">
    <property type="term" value="P:RNA 3'-end processing"/>
    <property type="evidence" value="ECO:0007669"/>
    <property type="project" value="InterPro"/>
</dbReference>
<dbReference type="PANTHER" id="PTHR10682:SF10">
    <property type="entry name" value="POLYNUCLEOTIDE ADENYLYLTRANSFERASE"/>
    <property type="match status" value="1"/>
</dbReference>
<protein>
    <recommendedName>
        <fullName evidence="5">polynucleotide adenylyltransferase</fullName>
        <ecNumber evidence="5">2.7.7.19</ecNumber>
    </recommendedName>
</protein>
<dbReference type="GO" id="GO:0006397">
    <property type="term" value="P:mRNA processing"/>
    <property type="evidence" value="ECO:0007669"/>
    <property type="project" value="UniProtKB-KW"/>
</dbReference>
<comment type="cofactor">
    <cofactor evidence="2">
        <name>Mg(2+)</name>
        <dbReference type="ChEBI" id="CHEBI:18420"/>
    </cofactor>
</comment>
<dbReference type="SUPFAM" id="SSF47473">
    <property type="entry name" value="EF-hand"/>
    <property type="match status" value="1"/>
</dbReference>
<evidence type="ECO:0000256" key="12">
    <source>
        <dbReference type="ARBA" id="ARBA00022842"/>
    </source>
</evidence>
<feature type="transmembrane region" description="Helical" evidence="16">
    <location>
        <begin position="12"/>
        <end position="31"/>
    </location>
</feature>
<evidence type="ECO:0000256" key="6">
    <source>
        <dbReference type="ARBA" id="ARBA00022664"/>
    </source>
</evidence>
<reference evidence="18 19" key="1">
    <citation type="submission" date="2015-01" db="EMBL/GenBank/DDBJ databases">
        <title>Evolution of Trichinella species and genotypes.</title>
        <authorList>
            <person name="Korhonen P.K."/>
            <person name="Edoardo P."/>
            <person name="Giuseppe L.R."/>
            <person name="Gasser R.B."/>
        </authorList>
    </citation>
    <scope>NUCLEOTIDE SEQUENCE [LARGE SCALE GENOMIC DNA]</scope>
    <source>
        <strain evidence="18">ISS13</strain>
    </source>
</reference>
<dbReference type="SUPFAM" id="SSF81301">
    <property type="entry name" value="Nucleotidyltransferase"/>
    <property type="match status" value="1"/>
</dbReference>
<dbReference type="SUPFAM" id="SSF81631">
    <property type="entry name" value="PAP/OAS1 substrate-binding domain"/>
    <property type="match status" value="1"/>
</dbReference>
<feature type="transmembrane region" description="Helical" evidence="16">
    <location>
        <begin position="153"/>
        <end position="172"/>
    </location>
</feature>
<dbReference type="Gene3D" id="3.30.460.10">
    <property type="entry name" value="Beta Polymerase, domain 2"/>
    <property type="match status" value="1"/>
</dbReference>
<comment type="caution">
    <text evidence="18">The sequence shown here is derived from an EMBL/GenBank/DDBJ whole genome shotgun (WGS) entry which is preliminary data.</text>
</comment>
<dbReference type="InterPro" id="IPR048840">
    <property type="entry name" value="PolA_pol_NTPase"/>
</dbReference>
<evidence type="ECO:0000256" key="8">
    <source>
        <dbReference type="ARBA" id="ARBA00022723"/>
    </source>
</evidence>
<dbReference type="Proteomes" id="UP000054632">
    <property type="component" value="Unassembled WGS sequence"/>
</dbReference>
<dbReference type="InterPro" id="IPR043519">
    <property type="entry name" value="NT_sf"/>
</dbReference>
<dbReference type="CDD" id="cd05402">
    <property type="entry name" value="NT_PAP_TUTase"/>
    <property type="match status" value="1"/>
</dbReference>
<evidence type="ECO:0000256" key="11">
    <source>
        <dbReference type="ARBA" id="ARBA00022840"/>
    </source>
</evidence>
<dbReference type="Pfam" id="PF13499">
    <property type="entry name" value="EF-hand_7"/>
    <property type="match status" value="1"/>
</dbReference>
<dbReference type="GO" id="GO:0005509">
    <property type="term" value="F:calcium ion binding"/>
    <property type="evidence" value="ECO:0007669"/>
    <property type="project" value="InterPro"/>
</dbReference>
<dbReference type="Pfam" id="PF04926">
    <property type="entry name" value="PAP_RNA-bind"/>
    <property type="match status" value="1"/>
</dbReference>
<feature type="domain" description="EF-hand" evidence="17">
    <location>
        <begin position="1064"/>
        <end position="1099"/>
    </location>
</feature>
<keyword evidence="10" id="KW-0106">Calcium</keyword>
<dbReference type="FunFam" id="1.10.1410.10:FF:000001">
    <property type="entry name" value="Putative poly(A) polymerase gamma"/>
    <property type="match status" value="1"/>
</dbReference>
<dbReference type="GO" id="GO:0005524">
    <property type="term" value="F:ATP binding"/>
    <property type="evidence" value="ECO:0007669"/>
    <property type="project" value="UniProtKB-KW"/>
</dbReference>
<dbReference type="SUPFAM" id="SSF55003">
    <property type="entry name" value="PAP/Archaeal CCA-adding enzyme, C-terminal domain"/>
    <property type="match status" value="1"/>
</dbReference>
<comment type="subcellular location">
    <subcellularLocation>
        <location evidence="3">Nucleus</location>
    </subcellularLocation>
</comment>
<evidence type="ECO:0000256" key="3">
    <source>
        <dbReference type="ARBA" id="ARBA00004123"/>
    </source>
</evidence>
<keyword evidence="12" id="KW-0460">Magnesium</keyword>
<dbReference type="Pfam" id="PF04928">
    <property type="entry name" value="PAP_central"/>
    <property type="match status" value="1"/>
</dbReference>
<dbReference type="InterPro" id="IPR007010">
    <property type="entry name" value="PolA_pol_RNA-bd_dom"/>
</dbReference>
<dbReference type="GO" id="GO:0005634">
    <property type="term" value="C:nucleus"/>
    <property type="evidence" value="ECO:0007669"/>
    <property type="project" value="UniProtKB-SubCell"/>
</dbReference>
<evidence type="ECO:0000256" key="14">
    <source>
        <dbReference type="ARBA" id="ARBA00048830"/>
    </source>
</evidence>
<evidence type="ECO:0000256" key="1">
    <source>
        <dbReference type="ARBA" id="ARBA00001936"/>
    </source>
</evidence>
<evidence type="ECO:0000256" key="10">
    <source>
        <dbReference type="ARBA" id="ARBA00022837"/>
    </source>
</evidence>
<evidence type="ECO:0000256" key="2">
    <source>
        <dbReference type="ARBA" id="ARBA00001946"/>
    </source>
</evidence>
<dbReference type="InterPro" id="IPR011068">
    <property type="entry name" value="NuclTrfase_I-like_C"/>
</dbReference>
<evidence type="ECO:0000256" key="4">
    <source>
        <dbReference type="ARBA" id="ARBA00010912"/>
    </source>
</evidence>
<keyword evidence="13" id="KW-0539">Nucleus</keyword>
<comment type="cofactor">
    <cofactor evidence="1">
        <name>Mn(2+)</name>
        <dbReference type="ChEBI" id="CHEBI:29035"/>
    </cofactor>
</comment>
<evidence type="ECO:0000256" key="5">
    <source>
        <dbReference type="ARBA" id="ARBA00012388"/>
    </source>
</evidence>
<keyword evidence="9" id="KW-0547">Nucleotide-binding</keyword>
<dbReference type="Gene3D" id="3.30.70.590">
    <property type="entry name" value="Poly(A) polymerase predicted RNA binding domain"/>
    <property type="match status" value="1"/>
</dbReference>
<evidence type="ECO:0000313" key="18">
    <source>
        <dbReference type="EMBL" id="KRY72303.1"/>
    </source>
</evidence>
<dbReference type="Gene3D" id="2.30.29.30">
    <property type="entry name" value="Pleckstrin-homology domain (PH domain)/Phosphotyrosine-binding domain (PTB)"/>
    <property type="match status" value="1"/>
</dbReference>
<keyword evidence="16" id="KW-0812">Transmembrane</keyword>
<feature type="compositionally biased region" description="Low complexity" evidence="15">
    <location>
        <begin position="742"/>
        <end position="756"/>
    </location>
</feature>
<keyword evidence="16" id="KW-1133">Transmembrane helix</keyword>
<dbReference type="InterPro" id="IPR018247">
    <property type="entry name" value="EF_Hand_1_Ca_BS"/>
</dbReference>
<dbReference type="InterPro" id="IPR011992">
    <property type="entry name" value="EF-hand-dom_pair"/>
</dbReference>
<evidence type="ECO:0000256" key="7">
    <source>
        <dbReference type="ARBA" id="ARBA00022679"/>
    </source>
</evidence>
<organism evidence="18 19">
    <name type="scientific">Trichinella pseudospiralis</name>
    <name type="common">Parasitic roundworm</name>
    <dbReference type="NCBI Taxonomy" id="6337"/>
    <lineage>
        <taxon>Eukaryota</taxon>
        <taxon>Metazoa</taxon>
        <taxon>Ecdysozoa</taxon>
        <taxon>Nematoda</taxon>
        <taxon>Enoplea</taxon>
        <taxon>Dorylaimia</taxon>
        <taxon>Trichinellida</taxon>
        <taxon>Trichinellidae</taxon>
        <taxon>Trichinella</taxon>
    </lineage>
</organism>
<dbReference type="PROSITE" id="PS50222">
    <property type="entry name" value="EF_HAND_2"/>
    <property type="match status" value="2"/>
</dbReference>
<dbReference type="PANTHER" id="PTHR10682">
    <property type="entry name" value="POLY A POLYMERASE"/>
    <property type="match status" value="1"/>
</dbReference>
<dbReference type="Pfam" id="PF20180">
    <property type="entry name" value="UQCC2_CBP6"/>
    <property type="match status" value="1"/>
</dbReference>
<dbReference type="EC" id="2.7.7.19" evidence="5"/>
<dbReference type="Gene3D" id="1.10.238.10">
    <property type="entry name" value="EF-hand"/>
    <property type="match status" value="1"/>
</dbReference>
<dbReference type="Pfam" id="PF20750">
    <property type="entry name" value="PAP_NTPase"/>
    <property type="match status" value="1"/>
</dbReference>
<dbReference type="InterPro" id="IPR011993">
    <property type="entry name" value="PH-like_dom_sf"/>
</dbReference>
<dbReference type="InterPro" id="IPR002048">
    <property type="entry name" value="EF_hand_dom"/>
</dbReference>
<evidence type="ECO:0000256" key="13">
    <source>
        <dbReference type="ARBA" id="ARBA00023242"/>
    </source>
</evidence>
<dbReference type="CDD" id="cd00051">
    <property type="entry name" value="EFh"/>
    <property type="match status" value="1"/>
</dbReference>
<comment type="similarity">
    <text evidence="4">Belongs to the poly(A) polymerase family.</text>
</comment>
<feature type="domain" description="EF-hand" evidence="17">
    <location>
        <begin position="1023"/>
        <end position="1058"/>
    </location>
</feature>
<feature type="region of interest" description="Disordered" evidence="15">
    <location>
        <begin position="737"/>
        <end position="809"/>
    </location>
</feature>
<feature type="compositionally biased region" description="Polar residues" evidence="15">
    <location>
        <begin position="781"/>
        <end position="802"/>
    </location>
</feature>
<dbReference type="InterPro" id="IPR007012">
    <property type="entry name" value="PolA_pol_cen_dom"/>
</dbReference>
<evidence type="ECO:0000259" key="17">
    <source>
        <dbReference type="PROSITE" id="PS50222"/>
    </source>
</evidence>
<dbReference type="Gene3D" id="1.10.1410.10">
    <property type="match status" value="1"/>
</dbReference>
<accession>A0A0V1EEY1</accession>
<evidence type="ECO:0000256" key="15">
    <source>
        <dbReference type="SAM" id="MobiDB-lite"/>
    </source>
</evidence>
<dbReference type="GO" id="GO:0003723">
    <property type="term" value="F:RNA binding"/>
    <property type="evidence" value="ECO:0007669"/>
    <property type="project" value="InterPro"/>
</dbReference>
<dbReference type="GO" id="GO:1990817">
    <property type="term" value="F:poly(A) RNA polymerase activity"/>
    <property type="evidence" value="ECO:0007669"/>
    <property type="project" value="UniProtKB-EC"/>
</dbReference>
<keyword evidence="8" id="KW-0479">Metal-binding</keyword>
<dbReference type="PROSITE" id="PS00018">
    <property type="entry name" value="EF_HAND_1"/>
    <property type="match status" value="2"/>
</dbReference>
<keyword evidence="7" id="KW-0808">Transferase</keyword>
<dbReference type="EMBL" id="JYDR01000046">
    <property type="protein sequence ID" value="KRY72303.1"/>
    <property type="molecule type" value="Genomic_DNA"/>
</dbReference>
<evidence type="ECO:0000256" key="16">
    <source>
        <dbReference type="SAM" id="Phobius"/>
    </source>
</evidence>
<proteinExistence type="inferred from homology"/>
<evidence type="ECO:0000313" key="19">
    <source>
        <dbReference type="Proteomes" id="UP000054632"/>
    </source>
</evidence>